<organism evidence="2">
    <name type="scientific">marine sediment metagenome</name>
    <dbReference type="NCBI Taxonomy" id="412755"/>
    <lineage>
        <taxon>unclassified sequences</taxon>
        <taxon>metagenomes</taxon>
        <taxon>ecological metagenomes</taxon>
    </lineage>
</organism>
<sequence length="96" mass="10465">TITDIRLMRLPQIMELFDEVKFQEASDDYATATYLAHIMAGIANTIPTKSGRGHKASEFLTSEPPVRGGKTGTTKQAIEGMAEKVGITLPGKKKEE</sequence>
<feature type="region of interest" description="Disordered" evidence="1">
    <location>
        <begin position="47"/>
        <end position="96"/>
    </location>
</feature>
<accession>A0A0F8YXD6</accession>
<protein>
    <submittedName>
        <fullName evidence="2">Uncharacterized protein</fullName>
    </submittedName>
</protein>
<reference evidence="2" key="1">
    <citation type="journal article" date="2015" name="Nature">
        <title>Complex archaea that bridge the gap between prokaryotes and eukaryotes.</title>
        <authorList>
            <person name="Spang A."/>
            <person name="Saw J.H."/>
            <person name="Jorgensen S.L."/>
            <person name="Zaremba-Niedzwiedzka K."/>
            <person name="Martijn J."/>
            <person name="Lind A.E."/>
            <person name="van Eijk R."/>
            <person name="Schleper C."/>
            <person name="Guy L."/>
            <person name="Ettema T.J."/>
        </authorList>
    </citation>
    <scope>NUCLEOTIDE SEQUENCE</scope>
</reference>
<gene>
    <name evidence="2" type="ORF">LCGC14_2766910</name>
</gene>
<proteinExistence type="predicted"/>
<dbReference type="EMBL" id="LAZR01051016">
    <property type="protein sequence ID" value="KKK86073.1"/>
    <property type="molecule type" value="Genomic_DNA"/>
</dbReference>
<feature type="non-terminal residue" evidence="2">
    <location>
        <position position="1"/>
    </location>
</feature>
<evidence type="ECO:0000256" key="1">
    <source>
        <dbReference type="SAM" id="MobiDB-lite"/>
    </source>
</evidence>
<evidence type="ECO:0000313" key="2">
    <source>
        <dbReference type="EMBL" id="KKK86073.1"/>
    </source>
</evidence>
<name>A0A0F8YXD6_9ZZZZ</name>
<comment type="caution">
    <text evidence="2">The sequence shown here is derived from an EMBL/GenBank/DDBJ whole genome shotgun (WGS) entry which is preliminary data.</text>
</comment>
<dbReference type="AlphaFoldDB" id="A0A0F8YXD6"/>